<evidence type="ECO:0000313" key="2">
    <source>
        <dbReference type="Proteomes" id="UP000185839"/>
    </source>
</evidence>
<dbReference type="STRING" id="713588.SAMN05421789_11053"/>
<evidence type="ECO:0000313" key="1">
    <source>
        <dbReference type="EMBL" id="SIS89757.1"/>
    </source>
</evidence>
<dbReference type="RefSeq" id="WP_076387508.1">
    <property type="nucleotide sequence ID" value="NZ_FTOI01000010.1"/>
</dbReference>
<protein>
    <submittedName>
        <fullName evidence="1">Uncharacterized protein</fullName>
    </submittedName>
</protein>
<accession>A0A1N7MUE5</accession>
<proteinExistence type="predicted"/>
<dbReference type="OrthoDB" id="1067077at2"/>
<sequence length="177" mass="20870">MKIVDIFAPYLFAFWFDGKPNDEYNLAMNNWLDTEYLKEFHEKYYDGFIRNNDFFPQKDLLGFSSFIIRNANVFDNKLVTAADDGNISEHFEILSKGKDLYEILPKRKSKQQILRFYGIQLESVIIIAGSAIKVTHEMRDHPLTDKQLLKINALQDFLRDNSITDEETFFDYLSEQD</sequence>
<reference evidence="2" key="1">
    <citation type="submission" date="2017-01" db="EMBL/GenBank/DDBJ databases">
        <authorList>
            <person name="Varghese N."/>
            <person name="Submissions S."/>
        </authorList>
    </citation>
    <scope>NUCLEOTIDE SEQUENCE [LARGE SCALE GENOMIC DNA]</scope>
    <source>
        <strain evidence="2">DSM 23145</strain>
    </source>
</reference>
<gene>
    <name evidence="1" type="ORF">SAMN05421789_11053</name>
</gene>
<dbReference type="AlphaFoldDB" id="A0A1N7MUE5"/>
<name>A0A1N7MUE5_9FLAO</name>
<keyword evidence="2" id="KW-1185">Reference proteome</keyword>
<organism evidence="1 2">
    <name type="scientific">Kaistella chaponensis</name>
    <dbReference type="NCBI Taxonomy" id="713588"/>
    <lineage>
        <taxon>Bacteria</taxon>
        <taxon>Pseudomonadati</taxon>
        <taxon>Bacteroidota</taxon>
        <taxon>Flavobacteriia</taxon>
        <taxon>Flavobacteriales</taxon>
        <taxon>Weeksellaceae</taxon>
        <taxon>Chryseobacterium group</taxon>
        <taxon>Kaistella</taxon>
    </lineage>
</organism>
<dbReference type="Proteomes" id="UP000185839">
    <property type="component" value="Unassembled WGS sequence"/>
</dbReference>
<dbReference type="EMBL" id="FTOI01000010">
    <property type="protein sequence ID" value="SIS89757.1"/>
    <property type="molecule type" value="Genomic_DNA"/>
</dbReference>